<dbReference type="KEGG" id="amn:RAM_37570"/>
<accession>A0A9R0P4E3</accession>
<dbReference type="RefSeq" id="WP_014467607.1">
    <property type="nucleotide sequence ID" value="NC_017186.1"/>
</dbReference>
<dbReference type="AlphaFoldDB" id="A0A9R0P4E3"/>
<sequence length="130" mass="13894">MRVNPHGGAVQAVVQLAKAAHRRADRLVGHGLDRDGLAQQLTHEPLEPGLGRDGVQLGQQPHVAVVAFASGGADLLLEQGRLHLRRQRDRRGCALVLADLVADLAAEPLQAGQELEVGVTDRRHQALTPP</sequence>
<name>A0A9R0P4E3_AMYMS</name>
<protein>
    <submittedName>
        <fullName evidence="1">Uncharacterized protein</fullName>
    </submittedName>
</protein>
<dbReference type="EMBL" id="CP002896">
    <property type="protein sequence ID" value="AEK45981.1"/>
    <property type="molecule type" value="Genomic_DNA"/>
</dbReference>
<keyword evidence="2" id="KW-1185">Reference proteome</keyword>
<dbReference type="GeneID" id="92874953"/>
<reference evidence="1 2" key="1">
    <citation type="journal article" date="2011" name="J. Bacteriol.">
        <title>Whole genome sequence of the rifamycin B-producing strain Amycolatopsis mediterranei S699.</title>
        <authorList>
            <person name="Verma M."/>
            <person name="Kaur J."/>
            <person name="Kumar M."/>
            <person name="Kumari K."/>
            <person name="Saxena A."/>
            <person name="Anand S."/>
            <person name="Nigam A."/>
            <person name="Ravi V."/>
            <person name="Raghuvanshi S."/>
            <person name="Khurana P."/>
            <person name="Tyagi A.K."/>
            <person name="Khurana J.P."/>
            <person name="Lal R."/>
        </authorList>
    </citation>
    <scope>NUCLEOTIDE SEQUENCE [LARGE SCALE GENOMIC DNA]</scope>
    <source>
        <strain evidence="1 2">S699</strain>
    </source>
</reference>
<dbReference type="Proteomes" id="UP000006138">
    <property type="component" value="Chromosome"/>
</dbReference>
<organism evidence="1 2">
    <name type="scientific">Amycolatopsis mediterranei (strain S699)</name>
    <name type="common">Nocardia mediterranei</name>
    <dbReference type="NCBI Taxonomy" id="713604"/>
    <lineage>
        <taxon>Bacteria</taxon>
        <taxon>Bacillati</taxon>
        <taxon>Actinomycetota</taxon>
        <taxon>Actinomycetes</taxon>
        <taxon>Pseudonocardiales</taxon>
        <taxon>Pseudonocardiaceae</taxon>
        <taxon>Amycolatopsis</taxon>
    </lineage>
</organism>
<gene>
    <name evidence="1" type="ordered locus">RAM_37570</name>
</gene>
<evidence type="ECO:0000313" key="2">
    <source>
        <dbReference type="Proteomes" id="UP000006138"/>
    </source>
</evidence>
<proteinExistence type="predicted"/>
<evidence type="ECO:0000313" key="1">
    <source>
        <dbReference type="EMBL" id="AEK45981.1"/>
    </source>
</evidence>